<comment type="subcellular location">
    <subcellularLocation>
        <location evidence="1">Membrane</location>
        <topology evidence="1">Multi-pass membrane protein</topology>
    </subcellularLocation>
</comment>
<feature type="transmembrane region" description="Helical" evidence="8">
    <location>
        <begin position="136"/>
        <end position="156"/>
    </location>
</feature>
<evidence type="ECO:0000256" key="7">
    <source>
        <dbReference type="ARBA" id="ARBA00023136"/>
    </source>
</evidence>
<dbReference type="InterPro" id="IPR030189">
    <property type="entry name" value="UPS_plant"/>
</dbReference>
<sequence>MFIVENYSLAVCFCIITMLCWGSWANTQKLASKQWDFKLFYWDYTIGIILISLLLSFTLGSYGEDGRGFIDDLLIADTSSYKNALIGGIIFNLANLLLVIAIDIAGMSVAFPLGIGLALVIGVLDNYMKDPSANKFLIFSGLILVALAIILNAVAYKKLPNQKKKSTKGIALALLAGILMGFFYGFVAESMSFDFVHPAEGKFTPYSALFIFSIGIFLSNFIWNTINMYWPIVGEKTSFTAYFKQGTFKIHAIGILGGLIWGLGMGLNLLSSEVASPAVSYGLGQGATMVAAFWGVVIWKEFKSAPKGTNKIISLMFILFIVGLGLIVYSKI</sequence>
<feature type="transmembrane region" description="Helical" evidence="8">
    <location>
        <begin position="39"/>
        <end position="63"/>
    </location>
</feature>
<evidence type="ECO:0000256" key="4">
    <source>
        <dbReference type="ARBA" id="ARBA00022741"/>
    </source>
</evidence>
<dbReference type="PANTHER" id="PTHR31081:SF5">
    <property type="entry name" value="UREIDE PERMEASE 1-RELATED"/>
    <property type="match status" value="1"/>
</dbReference>
<dbReference type="GO" id="GO:0016020">
    <property type="term" value="C:membrane"/>
    <property type="evidence" value="ECO:0007669"/>
    <property type="project" value="UniProtKB-SubCell"/>
</dbReference>
<gene>
    <name evidence="9" type="ORF">NH26_07630</name>
</gene>
<keyword evidence="4" id="KW-0547">Nucleotide-binding</keyword>
<keyword evidence="5" id="KW-0067">ATP-binding</keyword>
<evidence type="ECO:0000256" key="5">
    <source>
        <dbReference type="ARBA" id="ARBA00022840"/>
    </source>
</evidence>
<dbReference type="RefSeq" id="WP_044218311.1">
    <property type="nucleotide sequence ID" value="NZ_JRYR02000001.1"/>
</dbReference>
<dbReference type="STRING" id="915059.NH26_07630"/>
<evidence type="ECO:0000313" key="9">
    <source>
        <dbReference type="EMBL" id="OHX66230.1"/>
    </source>
</evidence>
<evidence type="ECO:0000313" key="10">
    <source>
        <dbReference type="Proteomes" id="UP000179797"/>
    </source>
</evidence>
<organism evidence="9 10">
    <name type="scientific">Flammeovirga pacifica</name>
    <dbReference type="NCBI Taxonomy" id="915059"/>
    <lineage>
        <taxon>Bacteria</taxon>
        <taxon>Pseudomonadati</taxon>
        <taxon>Bacteroidota</taxon>
        <taxon>Cytophagia</taxon>
        <taxon>Cytophagales</taxon>
        <taxon>Flammeovirgaceae</taxon>
        <taxon>Flammeovirga</taxon>
    </lineage>
</organism>
<comment type="caution">
    <text evidence="9">The sequence shown here is derived from an EMBL/GenBank/DDBJ whole genome shotgun (WGS) entry which is preliminary data.</text>
</comment>
<feature type="transmembrane region" description="Helical" evidence="8">
    <location>
        <begin position="207"/>
        <end position="230"/>
    </location>
</feature>
<evidence type="ECO:0000256" key="6">
    <source>
        <dbReference type="ARBA" id="ARBA00022989"/>
    </source>
</evidence>
<keyword evidence="7 8" id="KW-0472">Membrane</keyword>
<accession>A0A1S1YZ06</accession>
<dbReference type="PANTHER" id="PTHR31081">
    <property type="entry name" value="UREIDE PERMEASE 1-RELATED-RELATED"/>
    <property type="match status" value="1"/>
</dbReference>
<evidence type="ECO:0000256" key="2">
    <source>
        <dbReference type="ARBA" id="ARBA00022448"/>
    </source>
</evidence>
<dbReference type="EMBL" id="JRYR02000001">
    <property type="protein sequence ID" value="OHX66230.1"/>
    <property type="molecule type" value="Genomic_DNA"/>
</dbReference>
<dbReference type="GO" id="GO:0005274">
    <property type="term" value="F:allantoin:proton symporter activity"/>
    <property type="evidence" value="ECO:0007669"/>
    <property type="project" value="TreeGrafter"/>
</dbReference>
<dbReference type="AlphaFoldDB" id="A0A1S1YZ06"/>
<dbReference type="GO" id="GO:0005524">
    <property type="term" value="F:ATP binding"/>
    <property type="evidence" value="ECO:0007669"/>
    <property type="project" value="UniProtKB-KW"/>
</dbReference>
<feature type="transmembrane region" description="Helical" evidence="8">
    <location>
        <begin position="168"/>
        <end position="187"/>
    </location>
</feature>
<dbReference type="Proteomes" id="UP000179797">
    <property type="component" value="Unassembled WGS sequence"/>
</dbReference>
<reference evidence="9 10" key="1">
    <citation type="journal article" date="2012" name="Int. J. Syst. Evol. Microbiol.">
        <title>Flammeovirga pacifica sp. nov., isolated from deep-sea sediment.</title>
        <authorList>
            <person name="Xu H."/>
            <person name="Fu Y."/>
            <person name="Yang N."/>
            <person name="Ding Z."/>
            <person name="Lai Q."/>
            <person name="Zeng R."/>
        </authorList>
    </citation>
    <scope>NUCLEOTIDE SEQUENCE [LARGE SCALE GENOMIC DNA]</scope>
    <source>
        <strain evidence="10">DSM 24597 / LMG 26175 / WPAGA1</strain>
    </source>
</reference>
<feature type="transmembrane region" description="Helical" evidence="8">
    <location>
        <begin position="282"/>
        <end position="300"/>
    </location>
</feature>
<dbReference type="GO" id="GO:0015505">
    <property type="term" value="F:uracil:monoatomic cation symporter activity"/>
    <property type="evidence" value="ECO:0007669"/>
    <property type="project" value="TreeGrafter"/>
</dbReference>
<feature type="transmembrane region" description="Helical" evidence="8">
    <location>
        <begin position="6"/>
        <end position="27"/>
    </location>
</feature>
<keyword evidence="3 8" id="KW-0812">Transmembrane</keyword>
<feature type="transmembrane region" description="Helical" evidence="8">
    <location>
        <begin position="250"/>
        <end position="270"/>
    </location>
</feature>
<proteinExistence type="predicted"/>
<dbReference type="InterPro" id="IPR009834">
    <property type="entry name" value="Ureide_permease"/>
</dbReference>
<keyword evidence="2" id="KW-0813">Transport</keyword>
<keyword evidence="10" id="KW-1185">Reference proteome</keyword>
<protein>
    <submittedName>
        <fullName evidence="9">Multidrug DMT transporter permease</fullName>
    </submittedName>
</protein>
<keyword evidence="6 8" id="KW-1133">Transmembrane helix</keyword>
<feature type="transmembrane region" description="Helical" evidence="8">
    <location>
        <begin position="83"/>
        <end position="102"/>
    </location>
</feature>
<dbReference type="OrthoDB" id="110585at2"/>
<feature type="transmembrane region" description="Helical" evidence="8">
    <location>
        <begin position="312"/>
        <end position="330"/>
    </location>
</feature>
<evidence type="ECO:0000256" key="8">
    <source>
        <dbReference type="SAM" id="Phobius"/>
    </source>
</evidence>
<dbReference type="Pfam" id="PF07168">
    <property type="entry name" value="Ureide_permease"/>
    <property type="match status" value="2"/>
</dbReference>
<name>A0A1S1YZ06_FLAPC</name>
<evidence type="ECO:0000256" key="1">
    <source>
        <dbReference type="ARBA" id="ARBA00004141"/>
    </source>
</evidence>
<evidence type="ECO:0000256" key="3">
    <source>
        <dbReference type="ARBA" id="ARBA00022692"/>
    </source>
</evidence>